<dbReference type="SUPFAM" id="SSF56935">
    <property type="entry name" value="Porins"/>
    <property type="match status" value="1"/>
</dbReference>
<keyword evidence="4" id="KW-1185">Reference proteome</keyword>
<reference evidence="3 4" key="1">
    <citation type="submission" date="2019-04" db="EMBL/GenBank/DDBJ databases">
        <authorList>
            <person name="Feng G."/>
            <person name="Zhang J."/>
            <person name="Zhu H."/>
        </authorList>
    </citation>
    <scope>NUCLEOTIDE SEQUENCE [LARGE SCALE GENOMIC DNA]</scope>
    <source>
        <strain evidence="3 4">JCM 19491</strain>
    </source>
</reference>
<sequence>MKRLLLLLSFGGAGLLLAPAAQAQRTDSTGVKPQLNTAPPGSAPRPAQPVYTTPQPTVPVPPPVEAPPPSNQQYDPNRPSGLDFPNRPGVAAPPPPVRKYFIYSNFGLGYTSSYGYGVFNASIAPAVGYQVTDRFAFGPGFSYIYSNYSFPNSLRQFGYPSSLGLNSFGLKAFAQYRVIDQFFIHAEYEVTNAQALAERAIGPQQVELIKVKQTYYTPLAGVGYRQQLGERVAADILLLYNFNNGIDNYGNRTSPYGQPEIRFNFLYRFGH</sequence>
<dbReference type="Proteomes" id="UP000298284">
    <property type="component" value="Unassembled WGS sequence"/>
</dbReference>
<feature type="compositionally biased region" description="Pro residues" evidence="1">
    <location>
        <begin position="56"/>
        <end position="70"/>
    </location>
</feature>
<evidence type="ECO:0000256" key="2">
    <source>
        <dbReference type="SAM" id="SignalP"/>
    </source>
</evidence>
<evidence type="ECO:0008006" key="5">
    <source>
        <dbReference type="Google" id="ProtNLM"/>
    </source>
</evidence>
<gene>
    <name evidence="3" type="ORF">EU557_11285</name>
</gene>
<feature type="region of interest" description="Disordered" evidence="1">
    <location>
        <begin position="24"/>
        <end position="89"/>
    </location>
</feature>
<dbReference type="OrthoDB" id="1098580at2"/>
<keyword evidence="2" id="KW-0732">Signal</keyword>
<accession>A0A4Z0MLR0</accession>
<evidence type="ECO:0000313" key="4">
    <source>
        <dbReference type="Proteomes" id="UP000298284"/>
    </source>
</evidence>
<dbReference type="AlphaFoldDB" id="A0A4Z0MLR0"/>
<protein>
    <recommendedName>
        <fullName evidence="5">Outer membrane protein beta-barrel domain-containing protein</fullName>
    </recommendedName>
</protein>
<feature type="chain" id="PRO_5021472229" description="Outer membrane protein beta-barrel domain-containing protein" evidence="2">
    <location>
        <begin position="24"/>
        <end position="271"/>
    </location>
</feature>
<feature type="signal peptide" evidence="2">
    <location>
        <begin position="1"/>
        <end position="23"/>
    </location>
</feature>
<feature type="compositionally biased region" description="Polar residues" evidence="1">
    <location>
        <begin position="24"/>
        <end position="39"/>
    </location>
</feature>
<dbReference type="EMBL" id="SRKZ01000003">
    <property type="protein sequence ID" value="TGD80416.1"/>
    <property type="molecule type" value="Genomic_DNA"/>
</dbReference>
<name>A0A4Z0MLR0_9BACT</name>
<proteinExistence type="predicted"/>
<comment type="caution">
    <text evidence="3">The sequence shown here is derived from an EMBL/GenBank/DDBJ whole genome shotgun (WGS) entry which is preliminary data.</text>
</comment>
<organism evidence="3 4">
    <name type="scientific">Hymenobacter wooponensis</name>
    <dbReference type="NCBI Taxonomy" id="1525360"/>
    <lineage>
        <taxon>Bacteria</taxon>
        <taxon>Pseudomonadati</taxon>
        <taxon>Bacteroidota</taxon>
        <taxon>Cytophagia</taxon>
        <taxon>Cytophagales</taxon>
        <taxon>Hymenobacteraceae</taxon>
        <taxon>Hymenobacter</taxon>
    </lineage>
</organism>
<evidence type="ECO:0000256" key="1">
    <source>
        <dbReference type="SAM" id="MobiDB-lite"/>
    </source>
</evidence>
<evidence type="ECO:0000313" key="3">
    <source>
        <dbReference type="EMBL" id="TGD80416.1"/>
    </source>
</evidence>
<dbReference type="RefSeq" id="WP_135530566.1">
    <property type="nucleotide sequence ID" value="NZ_SRKZ01000003.1"/>
</dbReference>